<dbReference type="AlphaFoldDB" id="A0A093VD42"/>
<dbReference type="PANTHER" id="PTHR45806:SF1">
    <property type="entry name" value="SYNAPTOBREVIN HOMOLOG YKT6"/>
    <property type="match status" value="1"/>
</dbReference>
<dbReference type="GO" id="GO:0006888">
    <property type="term" value="P:endoplasmic reticulum to Golgi vesicle-mediated transport"/>
    <property type="evidence" value="ECO:0007669"/>
    <property type="project" value="TreeGrafter"/>
</dbReference>
<dbReference type="GO" id="GO:0005794">
    <property type="term" value="C:Golgi apparatus"/>
    <property type="evidence" value="ECO:0007669"/>
    <property type="project" value="TreeGrafter"/>
</dbReference>
<comment type="caution">
    <text evidence="11">The sequence shown here is derived from an EMBL/GenBank/DDBJ whole genome shotgun (WGS) entry which is preliminary data.</text>
</comment>
<accession>A0A093VD42</accession>
<evidence type="ECO:0000256" key="9">
    <source>
        <dbReference type="PROSITE-ProRule" id="PRU00290"/>
    </source>
</evidence>
<evidence type="ECO:0000259" key="10">
    <source>
        <dbReference type="PROSITE" id="PS50892"/>
    </source>
</evidence>
<dbReference type="EMBL" id="JPOX01000027">
    <property type="protein sequence ID" value="KFX44626.1"/>
    <property type="molecule type" value="Genomic_DNA"/>
</dbReference>
<dbReference type="CDD" id="cd15867">
    <property type="entry name" value="R-SNARE_YKT6"/>
    <property type="match status" value="1"/>
</dbReference>
<dbReference type="GO" id="GO:0005484">
    <property type="term" value="F:SNAP receptor activity"/>
    <property type="evidence" value="ECO:0007669"/>
    <property type="project" value="TreeGrafter"/>
</dbReference>
<evidence type="ECO:0000256" key="3">
    <source>
        <dbReference type="ARBA" id="ARBA00022481"/>
    </source>
</evidence>
<sequence>MKIYYMGILRNETKPALELCGEKDLSSRCSFSRFTRENYNEFMMLFTKTVAAFHSMSRDGIAGVIVSDSEYPPLVAQQLLSKMYALSPSARSIIAANSSHSTDEFISKHPHSEYANTNLPERSLSFPQLADYIKKYQDPSQADSIMKIQQELDQTKIVLHKTIESVLERGEKIDSLVAKSDGLSAQSKMFYTQAKKQNSCCIVM</sequence>
<dbReference type="CDD" id="cd14824">
    <property type="entry name" value="Longin"/>
    <property type="match status" value="1"/>
</dbReference>
<organism evidence="11">
    <name type="scientific">Talaromyces marneffei PM1</name>
    <dbReference type="NCBI Taxonomy" id="1077442"/>
    <lineage>
        <taxon>Eukaryota</taxon>
        <taxon>Fungi</taxon>
        <taxon>Dikarya</taxon>
        <taxon>Ascomycota</taxon>
        <taxon>Pezizomycotina</taxon>
        <taxon>Eurotiomycetes</taxon>
        <taxon>Eurotiomycetidae</taxon>
        <taxon>Eurotiales</taxon>
        <taxon>Trichocomaceae</taxon>
        <taxon>Talaromyces</taxon>
        <taxon>Talaromyces sect. Talaromyces</taxon>
    </lineage>
</organism>
<evidence type="ECO:0000256" key="6">
    <source>
        <dbReference type="ARBA" id="ARBA00023288"/>
    </source>
</evidence>
<evidence type="ECO:0000313" key="11">
    <source>
        <dbReference type="EMBL" id="KFX44626.1"/>
    </source>
</evidence>
<evidence type="ECO:0000256" key="1">
    <source>
        <dbReference type="ARBA" id="ARBA00004342"/>
    </source>
</evidence>
<dbReference type="PANTHER" id="PTHR45806">
    <property type="entry name" value="SYNAPTOBREVIN HOMOLOG YKT6"/>
    <property type="match status" value="1"/>
</dbReference>
<dbReference type="SUPFAM" id="SSF64356">
    <property type="entry name" value="SNARE-like"/>
    <property type="match status" value="1"/>
</dbReference>
<proteinExistence type="inferred from homology"/>
<keyword evidence="9" id="KW-0175">Coiled coil</keyword>
<evidence type="ECO:0000256" key="2">
    <source>
        <dbReference type="ARBA" id="ARBA00008025"/>
    </source>
</evidence>
<comment type="similarity">
    <text evidence="2">Belongs to the synaptobrevin family.</text>
</comment>
<dbReference type="Pfam" id="PF00957">
    <property type="entry name" value="Synaptobrevin"/>
    <property type="match status" value="1"/>
</dbReference>
<dbReference type="InterPro" id="IPR010908">
    <property type="entry name" value="Longin_dom"/>
</dbReference>
<dbReference type="SUPFAM" id="SSF58038">
    <property type="entry name" value="SNARE fusion complex"/>
    <property type="match status" value="1"/>
</dbReference>
<keyword evidence="3" id="KW-0488">Methylation</keyword>
<keyword evidence="4" id="KW-0472">Membrane</keyword>
<evidence type="ECO:0000256" key="4">
    <source>
        <dbReference type="ARBA" id="ARBA00023136"/>
    </source>
</evidence>
<keyword evidence="5" id="KW-0564">Palmitate</keyword>
<feature type="domain" description="V-SNARE coiled-coil homology" evidence="10">
    <location>
        <begin position="144"/>
        <end position="204"/>
    </location>
</feature>
<reference evidence="11" key="1">
    <citation type="journal article" date="2014" name="PLoS Genet.">
        <title>Signature Gene Expression Reveals Novel Clues to the Molecular Mechanisms of Dimorphic Transition in Penicillium marneffei.</title>
        <authorList>
            <person name="Yang E."/>
            <person name="Wang G."/>
            <person name="Cai J."/>
            <person name="Woo P.C."/>
            <person name="Lau S.K."/>
            <person name="Yuen K.-Y."/>
            <person name="Chow W.-N."/>
            <person name="Lin X."/>
        </authorList>
    </citation>
    <scope>NUCLEOTIDE SEQUENCE [LARGE SCALE GENOMIC DNA]</scope>
    <source>
        <strain evidence="11">PM1</strain>
    </source>
</reference>
<dbReference type="Gene3D" id="3.30.450.50">
    <property type="entry name" value="Longin domain"/>
    <property type="match status" value="2"/>
</dbReference>
<dbReference type="GO" id="GO:0005886">
    <property type="term" value="C:plasma membrane"/>
    <property type="evidence" value="ECO:0007669"/>
    <property type="project" value="UniProtKB-SubCell"/>
</dbReference>
<dbReference type="InterPro" id="IPR011012">
    <property type="entry name" value="Longin-like_dom_sf"/>
</dbReference>
<dbReference type="Gene3D" id="1.20.5.110">
    <property type="match status" value="1"/>
</dbReference>
<name>A0A093VD42_TALMA</name>
<gene>
    <name evidence="11" type="ORF">GQ26_0270600</name>
</gene>
<protein>
    <recommendedName>
        <fullName evidence="8">Synaptobrevin homolog YKT6</fullName>
    </recommendedName>
</protein>
<dbReference type="InterPro" id="IPR042855">
    <property type="entry name" value="V_SNARE_CC"/>
</dbReference>
<evidence type="ECO:0000256" key="8">
    <source>
        <dbReference type="ARBA" id="ARBA00026133"/>
    </source>
</evidence>
<evidence type="ECO:0000256" key="7">
    <source>
        <dbReference type="ARBA" id="ARBA00023289"/>
    </source>
</evidence>
<dbReference type="PROSITE" id="PS50892">
    <property type="entry name" value="V_SNARE"/>
    <property type="match status" value="1"/>
</dbReference>
<dbReference type="FunFam" id="1.20.5.110:FF:000020">
    <property type="entry name" value="synaptobrevin homolog YKT6"/>
    <property type="match status" value="1"/>
</dbReference>
<evidence type="ECO:0000256" key="5">
    <source>
        <dbReference type="ARBA" id="ARBA00023139"/>
    </source>
</evidence>
<dbReference type="InterPro" id="IPR045848">
    <property type="entry name" value="R-SNARE_YKT6"/>
</dbReference>
<keyword evidence="7" id="KW-0636">Prenylation</keyword>
<comment type="subcellular location">
    <subcellularLocation>
        <location evidence="1">Cell membrane</location>
        <topology evidence="1">Lipid-anchor</topology>
        <orientation evidence="1">Cytoplasmic side</orientation>
    </subcellularLocation>
</comment>
<keyword evidence="6" id="KW-0449">Lipoprotein</keyword>